<proteinExistence type="predicted"/>
<dbReference type="EMBL" id="QKNX01000006">
    <property type="protein sequence ID" value="TKR24788.1"/>
    <property type="molecule type" value="Genomic_DNA"/>
</dbReference>
<keyword evidence="3" id="KW-1185">Reference proteome</keyword>
<evidence type="ECO:0000259" key="1">
    <source>
        <dbReference type="PROSITE" id="PS51677"/>
    </source>
</evidence>
<dbReference type="AlphaFoldDB" id="A0A4U5JAH2"/>
<dbReference type="GO" id="GO:0016810">
    <property type="term" value="F:hydrolase activity, acting on carbon-nitrogen (but not peptide) bonds"/>
    <property type="evidence" value="ECO:0007669"/>
    <property type="project" value="InterPro"/>
</dbReference>
<name>A0A4U5JAH2_9EURY</name>
<evidence type="ECO:0000313" key="3">
    <source>
        <dbReference type="Proteomes" id="UP000308037"/>
    </source>
</evidence>
<gene>
    <name evidence="2" type="ORF">DM868_12665</name>
</gene>
<dbReference type="Proteomes" id="UP000308037">
    <property type="component" value="Unassembled WGS sequence"/>
</dbReference>
<dbReference type="InterPro" id="IPR002509">
    <property type="entry name" value="NODB_dom"/>
</dbReference>
<dbReference type="Gene3D" id="3.20.20.370">
    <property type="entry name" value="Glycoside hydrolase/deacetylase"/>
    <property type="match status" value="1"/>
</dbReference>
<sequence length="246" mass="26878">MDEISELRQREVETYFNVIARGGSDRLIRARSFHNLGEYTADDFDQMATLLDDADASGSFAFLGRDAARYGNVISRLADAGHEIVLHGHRHVACGDLPYETAHENLSLGIEAIEDAGGVTPAGFFSPLQDLSQGTLDAADELGLEWLLGKTDGDVPAGITLIEPQNPYDLVLLNRGESPGETFEELDAVTEPGAAFLFHPNMLEYYDALAEFETWVDETEPVSIESYVDDGGVGIVLDAMRPLRIE</sequence>
<dbReference type="RefSeq" id="WP_137277200.1">
    <property type="nucleotide sequence ID" value="NZ_QKNX01000006.1"/>
</dbReference>
<organism evidence="2 3">
    <name type="scientific">Natronomonas salsuginis</name>
    <dbReference type="NCBI Taxonomy" id="2217661"/>
    <lineage>
        <taxon>Archaea</taxon>
        <taxon>Methanobacteriati</taxon>
        <taxon>Methanobacteriota</taxon>
        <taxon>Stenosarchaea group</taxon>
        <taxon>Halobacteria</taxon>
        <taxon>Halobacteriales</taxon>
        <taxon>Natronomonadaceae</taxon>
        <taxon>Natronomonas</taxon>
    </lineage>
</organism>
<protein>
    <submittedName>
        <fullName evidence="2">DUF2334 domain-containing protein</fullName>
    </submittedName>
</protein>
<dbReference type="SUPFAM" id="SSF88713">
    <property type="entry name" value="Glycoside hydrolase/deacetylase"/>
    <property type="match status" value="1"/>
</dbReference>
<dbReference type="OrthoDB" id="230075at2157"/>
<dbReference type="Pfam" id="PF01522">
    <property type="entry name" value="Polysacc_deac_1"/>
    <property type="match status" value="1"/>
</dbReference>
<dbReference type="PROSITE" id="PS51677">
    <property type="entry name" value="NODB"/>
    <property type="match status" value="1"/>
</dbReference>
<feature type="domain" description="NodB homology" evidence="1">
    <location>
        <begin position="29"/>
        <end position="246"/>
    </location>
</feature>
<reference evidence="2 3" key="1">
    <citation type="submission" date="2019-04" db="EMBL/GenBank/DDBJ databases">
        <title>Natronomonas sp. F20-122 a newhaloarchaeon isolated from a saline saltern of Isla Bacuta, Huelva, Spain.</title>
        <authorList>
            <person name="Duran-Viseras A."/>
            <person name="Sanchez-Porro C."/>
            <person name="Ventosa A."/>
        </authorList>
    </citation>
    <scope>NUCLEOTIDE SEQUENCE [LARGE SCALE GENOMIC DNA]</scope>
    <source>
        <strain evidence="2 3">F20-122</strain>
    </source>
</reference>
<accession>A0A4U5JAH2</accession>
<dbReference type="GO" id="GO:0005975">
    <property type="term" value="P:carbohydrate metabolic process"/>
    <property type="evidence" value="ECO:0007669"/>
    <property type="project" value="InterPro"/>
</dbReference>
<evidence type="ECO:0000313" key="2">
    <source>
        <dbReference type="EMBL" id="TKR24788.1"/>
    </source>
</evidence>
<comment type="caution">
    <text evidence="2">The sequence shown here is derived from an EMBL/GenBank/DDBJ whole genome shotgun (WGS) entry which is preliminary data.</text>
</comment>
<dbReference type="InterPro" id="IPR011330">
    <property type="entry name" value="Glyco_hydro/deAcase_b/a-brl"/>
</dbReference>